<dbReference type="InterPro" id="IPR036388">
    <property type="entry name" value="WH-like_DNA-bd_sf"/>
</dbReference>
<evidence type="ECO:0000259" key="11">
    <source>
        <dbReference type="Pfam" id="PF02870"/>
    </source>
</evidence>
<dbReference type="RefSeq" id="WP_345418173.1">
    <property type="nucleotide sequence ID" value="NZ_AP031496.1"/>
</dbReference>
<keyword evidence="13" id="KW-1185">Reference proteome</keyword>
<evidence type="ECO:0000256" key="3">
    <source>
        <dbReference type="ARBA" id="ARBA00022490"/>
    </source>
</evidence>
<reference evidence="13" key="1">
    <citation type="journal article" date="2019" name="Int. J. Syst. Evol. Microbiol.">
        <title>The Global Catalogue of Microorganisms (GCM) 10K type strain sequencing project: providing services to taxonomists for standard genome sequencing and annotation.</title>
        <authorList>
            <consortium name="The Broad Institute Genomics Platform"/>
            <consortium name="The Broad Institute Genome Sequencing Center for Infectious Disease"/>
            <person name="Wu L."/>
            <person name="Ma J."/>
        </authorList>
    </citation>
    <scope>NUCLEOTIDE SEQUENCE [LARGE SCALE GENOMIC DNA]</scope>
    <source>
        <strain evidence="13">JCM 19134</strain>
    </source>
</reference>
<feature type="domain" description="Methylated-DNA-[protein]-cysteine S-methyltransferase DNA binding" evidence="10">
    <location>
        <begin position="81"/>
        <end position="160"/>
    </location>
</feature>
<dbReference type="PROSITE" id="PS00374">
    <property type="entry name" value="MGMT"/>
    <property type="match status" value="1"/>
</dbReference>
<dbReference type="NCBIfam" id="TIGR00589">
    <property type="entry name" value="ogt"/>
    <property type="match status" value="1"/>
</dbReference>
<evidence type="ECO:0000256" key="4">
    <source>
        <dbReference type="ARBA" id="ARBA00022603"/>
    </source>
</evidence>
<dbReference type="EC" id="2.1.1.63" evidence="9"/>
<proteinExistence type="inferred from homology"/>
<comment type="function">
    <text evidence="9">Involved in the cellular defense against the biological effects of O6-methylguanine (O6-MeG) and O4-methylthymine (O4-MeT) in DNA. Repairs the methylated nucleobase in DNA by stoichiometrically transferring the methyl group to a cysteine residue in the enzyme. This is a suicide reaction: the enzyme is irreversibly inactivated.</text>
</comment>
<dbReference type="Pfam" id="PF02870">
    <property type="entry name" value="Methyltransf_1N"/>
    <property type="match status" value="1"/>
</dbReference>
<evidence type="ECO:0000256" key="6">
    <source>
        <dbReference type="ARBA" id="ARBA00022763"/>
    </source>
</evidence>
<keyword evidence="5 9" id="KW-0808">Transferase</keyword>
<comment type="catalytic activity">
    <reaction evidence="8 9">
        <text>a 6-O-methyl-2'-deoxyguanosine in DNA + L-cysteinyl-[protein] = S-methyl-L-cysteinyl-[protein] + a 2'-deoxyguanosine in DNA</text>
        <dbReference type="Rhea" id="RHEA:24000"/>
        <dbReference type="Rhea" id="RHEA-COMP:10131"/>
        <dbReference type="Rhea" id="RHEA-COMP:10132"/>
        <dbReference type="Rhea" id="RHEA-COMP:11367"/>
        <dbReference type="Rhea" id="RHEA-COMP:11368"/>
        <dbReference type="ChEBI" id="CHEBI:29950"/>
        <dbReference type="ChEBI" id="CHEBI:82612"/>
        <dbReference type="ChEBI" id="CHEBI:85445"/>
        <dbReference type="ChEBI" id="CHEBI:85448"/>
        <dbReference type="EC" id="2.1.1.63"/>
    </reaction>
</comment>
<evidence type="ECO:0000313" key="13">
    <source>
        <dbReference type="Proteomes" id="UP001409585"/>
    </source>
</evidence>
<dbReference type="Gene3D" id="1.10.10.10">
    <property type="entry name" value="Winged helix-like DNA-binding domain superfamily/Winged helix DNA-binding domain"/>
    <property type="match status" value="1"/>
</dbReference>
<keyword evidence="6 9" id="KW-0227">DNA damage</keyword>
<dbReference type="SUPFAM" id="SSF53155">
    <property type="entry name" value="Methylated DNA-protein cysteine methyltransferase domain"/>
    <property type="match status" value="1"/>
</dbReference>
<comment type="similarity">
    <text evidence="2 9">Belongs to the MGMT family.</text>
</comment>
<dbReference type="InterPro" id="IPR036217">
    <property type="entry name" value="MethylDNA_cys_MeTrfase_DNAb"/>
</dbReference>
<evidence type="ECO:0000256" key="8">
    <source>
        <dbReference type="ARBA" id="ARBA00049348"/>
    </source>
</evidence>
<dbReference type="InterPro" id="IPR008332">
    <property type="entry name" value="MethylG_MeTrfase_N"/>
</dbReference>
<dbReference type="SUPFAM" id="SSF46767">
    <property type="entry name" value="Methylated DNA-protein cysteine methyltransferase, C-terminal domain"/>
    <property type="match status" value="1"/>
</dbReference>
<name>A0AAV3TZD7_9ALTE</name>
<dbReference type="Proteomes" id="UP001409585">
    <property type="component" value="Unassembled WGS sequence"/>
</dbReference>
<evidence type="ECO:0000256" key="5">
    <source>
        <dbReference type="ARBA" id="ARBA00022679"/>
    </source>
</evidence>
<dbReference type="CDD" id="cd06445">
    <property type="entry name" value="ATase"/>
    <property type="match status" value="1"/>
</dbReference>
<dbReference type="PANTHER" id="PTHR10815">
    <property type="entry name" value="METHYLATED-DNA--PROTEIN-CYSTEINE METHYLTRANSFERASE"/>
    <property type="match status" value="1"/>
</dbReference>
<dbReference type="Pfam" id="PF01035">
    <property type="entry name" value="DNA_binding_1"/>
    <property type="match status" value="1"/>
</dbReference>
<keyword evidence="7 9" id="KW-0234">DNA repair</keyword>
<protein>
    <recommendedName>
        <fullName evidence="9">Methylated-DNA--protein-cysteine methyltransferase</fullName>
        <ecNumber evidence="9">2.1.1.63</ecNumber>
    </recommendedName>
    <alternativeName>
        <fullName evidence="9">6-O-methylguanine-DNA methyltransferase</fullName>
        <shortName evidence="9">MGMT</shortName>
    </alternativeName>
    <alternativeName>
        <fullName evidence="9">O-6-methylguanine-DNA-alkyltransferase</fullName>
    </alternativeName>
</protein>
<accession>A0AAV3TZD7</accession>
<evidence type="ECO:0000256" key="7">
    <source>
        <dbReference type="ARBA" id="ARBA00023204"/>
    </source>
</evidence>
<feature type="domain" description="Methylguanine DNA methyltransferase ribonuclease-like" evidence="11">
    <location>
        <begin position="8"/>
        <end position="76"/>
    </location>
</feature>
<dbReference type="AlphaFoldDB" id="A0AAV3TZD7"/>
<comment type="subcellular location">
    <subcellularLocation>
        <location evidence="9">Cytoplasm</location>
    </subcellularLocation>
</comment>
<dbReference type="InterPro" id="IPR023546">
    <property type="entry name" value="MGMT"/>
</dbReference>
<organism evidence="12 13">
    <name type="scientific">Halioxenophilus aromaticivorans</name>
    <dbReference type="NCBI Taxonomy" id="1306992"/>
    <lineage>
        <taxon>Bacteria</taxon>
        <taxon>Pseudomonadati</taxon>
        <taxon>Pseudomonadota</taxon>
        <taxon>Gammaproteobacteria</taxon>
        <taxon>Alteromonadales</taxon>
        <taxon>Alteromonadaceae</taxon>
        <taxon>Halioxenophilus</taxon>
    </lineage>
</organism>
<dbReference type="InterPro" id="IPR036631">
    <property type="entry name" value="MGMT_N_sf"/>
</dbReference>
<evidence type="ECO:0000256" key="9">
    <source>
        <dbReference type="HAMAP-Rule" id="MF_00772"/>
    </source>
</evidence>
<evidence type="ECO:0000256" key="1">
    <source>
        <dbReference type="ARBA" id="ARBA00001286"/>
    </source>
</evidence>
<dbReference type="GO" id="GO:0003908">
    <property type="term" value="F:methylated-DNA-[protein]-cysteine S-methyltransferase activity"/>
    <property type="evidence" value="ECO:0007669"/>
    <property type="project" value="UniProtKB-UniRule"/>
</dbReference>
<evidence type="ECO:0000256" key="2">
    <source>
        <dbReference type="ARBA" id="ARBA00008711"/>
    </source>
</evidence>
<evidence type="ECO:0000259" key="10">
    <source>
        <dbReference type="Pfam" id="PF01035"/>
    </source>
</evidence>
<dbReference type="PANTHER" id="PTHR10815:SF5">
    <property type="entry name" value="METHYLATED-DNA--PROTEIN-CYSTEINE METHYLTRANSFERASE"/>
    <property type="match status" value="1"/>
</dbReference>
<dbReference type="HAMAP" id="MF_00772">
    <property type="entry name" value="OGT"/>
    <property type="match status" value="1"/>
</dbReference>
<dbReference type="GO" id="GO:0005737">
    <property type="term" value="C:cytoplasm"/>
    <property type="evidence" value="ECO:0007669"/>
    <property type="project" value="UniProtKB-SubCell"/>
</dbReference>
<keyword evidence="4 9" id="KW-0489">Methyltransferase</keyword>
<evidence type="ECO:0000313" key="12">
    <source>
        <dbReference type="EMBL" id="GAA4935185.1"/>
    </source>
</evidence>
<comment type="caution">
    <text evidence="12">The sequence shown here is derived from an EMBL/GenBank/DDBJ whole genome shotgun (WGS) entry which is preliminary data.</text>
</comment>
<comment type="miscellaneous">
    <text evidence="9">This enzyme catalyzes only one turnover and therefore is not strictly catalytic. According to one definition, an enzyme is a biocatalyst that acts repeatedly and over many reaction cycles.</text>
</comment>
<dbReference type="InterPro" id="IPR014048">
    <property type="entry name" value="MethylDNA_cys_MeTrfase_DNA-bd"/>
</dbReference>
<dbReference type="GO" id="GO:0032259">
    <property type="term" value="P:methylation"/>
    <property type="evidence" value="ECO:0007669"/>
    <property type="project" value="UniProtKB-KW"/>
</dbReference>
<dbReference type="InterPro" id="IPR001497">
    <property type="entry name" value="MethylDNA_cys_MeTrfase_AS"/>
</dbReference>
<gene>
    <name evidence="12" type="ORF">GCM10025791_10590</name>
</gene>
<feature type="active site" description="Nucleophile; methyl group acceptor" evidence="9">
    <location>
        <position position="132"/>
    </location>
</feature>
<dbReference type="GO" id="GO:0006307">
    <property type="term" value="P:DNA alkylation repair"/>
    <property type="evidence" value="ECO:0007669"/>
    <property type="project" value="UniProtKB-UniRule"/>
</dbReference>
<keyword evidence="3 9" id="KW-0963">Cytoplasm</keyword>
<dbReference type="Gene3D" id="3.30.160.70">
    <property type="entry name" value="Methylated DNA-protein cysteine methyltransferase domain"/>
    <property type="match status" value="1"/>
</dbReference>
<dbReference type="EMBL" id="BAABLX010000007">
    <property type="protein sequence ID" value="GAA4935185.1"/>
    <property type="molecule type" value="Genomic_DNA"/>
</dbReference>
<comment type="catalytic activity">
    <reaction evidence="1 9">
        <text>a 4-O-methyl-thymidine in DNA + L-cysteinyl-[protein] = a thymidine in DNA + S-methyl-L-cysteinyl-[protein]</text>
        <dbReference type="Rhea" id="RHEA:53428"/>
        <dbReference type="Rhea" id="RHEA-COMP:10131"/>
        <dbReference type="Rhea" id="RHEA-COMP:10132"/>
        <dbReference type="Rhea" id="RHEA-COMP:13555"/>
        <dbReference type="Rhea" id="RHEA-COMP:13556"/>
        <dbReference type="ChEBI" id="CHEBI:29950"/>
        <dbReference type="ChEBI" id="CHEBI:82612"/>
        <dbReference type="ChEBI" id="CHEBI:137386"/>
        <dbReference type="ChEBI" id="CHEBI:137387"/>
        <dbReference type="EC" id="2.1.1.63"/>
    </reaction>
</comment>
<dbReference type="FunFam" id="1.10.10.10:FF:000214">
    <property type="entry name" value="Methylated-DNA--protein-cysteine methyltransferase"/>
    <property type="match status" value="1"/>
</dbReference>
<sequence>MTNLFNRYHTTLASPLGEVLITGDGEHINGVYLTQHKDFLALKQNSQRQADVFEQACQQLQEYFAGTRQQFDLPLKQPGTEFQQTVWQALQKLPAGKTVSYGDICQAINKPRAFQAVGAANGANKIAIIVPCHRVVGKNGSLTGYAGGLTAKQWLLDHEKGHSIR</sequence>